<evidence type="ECO:0000313" key="3">
    <source>
        <dbReference type="EMBL" id="MBR8536780.1"/>
    </source>
</evidence>
<name>A0A941F7K7_9BACT</name>
<dbReference type="CDD" id="cd02258">
    <property type="entry name" value="Peptidase_C25_N"/>
    <property type="match status" value="1"/>
</dbReference>
<evidence type="ECO:0000259" key="2">
    <source>
        <dbReference type="Pfam" id="PF01364"/>
    </source>
</evidence>
<dbReference type="GO" id="GO:0008234">
    <property type="term" value="F:cysteine-type peptidase activity"/>
    <property type="evidence" value="ECO:0007669"/>
    <property type="project" value="InterPro"/>
</dbReference>
<dbReference type="EMBL" id="JAGTAR010000022">
    <property type="protein sequence ID" value="MBR8536780.1"/>
    <property type="molecule type" value="Genomic_DNA"/>
</dbReference>
<accession>A0A941F7K7</accession>
<dbReference type="InterPro" id="IPR029030">
    <property type="entry name" value="Caspase-like_dom_sf"/>
</dbReference>
<dbReference type="AlphaFoldDB" id="A0A941F7K7"/>
<reference evidence="3" key="1">
    <citation type="journal article" date="2018" name="Int. J. Syst. Evol. Microbiol.">
        <title>Carboxylicivirga sediminis sp. nov., isolated from coastal sediment.</title>
        <authorList>
            <person name="Wang F.Q."/>
            <person name="Ren L.H."/>
            <person name="Zou R.J."/>
            <person name="Sun Y.Z."/>
            <person name="Liu X.J."/>
            <person name="Jiang F."/>
            <person name="Liu L.J."/>
        </authorList>
    </citation>
    <scope>NUCLEOTIDE SEQUENCE</scope>
    <source>
        <strain evidence="3">JR1</strain>
    </source>
</reference>
<dbReference type="Proteomes" id="UP000679220">
    <property type="component" value="Unassembled WGS sequence"/>
</dbReference>
<evidence type="ECO:0000313" key="4">
    <source>
        <dbReference type="Proteomes" id="UP000679220"/>
    </source>
</evidence>
<evidence type="ECO:0000256" key="1">
    <source>
        <dbReference type="ARBA" id="ARBA00022729"/>
    </source>
</evidence>
<proteinExistence type="predicted"/>
<reference evidence="3" key="2">
    <citation type="submission" date="2021-04" db="EMBL/GenBank/DDBJ databases">
        <authorList>
            <person name="Zhang T."/>
            <person name="Zhang Y."/>
            <person name="Lu D."/>
            <person name="Zuo D."/>
            <person name="Du Z."/>
        </authorList>
    </citation>
    <scope>NUCLEOTIDE SEQUENCE</scope>
    <source>
        <strain evidence="3">JR1</strain>
    </source>
</reference>
<sequence>MKQIIVVLVVWSCYWVNAQEHIGTVHFQWIDGEMVSDGERPVQFKDLSYWDDVSQLPVKQMDILLPGYIHPDSVDVKLSFETTVITDSLQLVFLANIDKECFTILTKNTVSIRGEYFLQLVFKPIIYDELEQHFYRLGQITYETTIPKVSENQLPLKGLKKEASASVLASGKWVQIKVTESGVHKIPYSLLSSWGFTNPSNVNVFGNGGNMLPLTNGVFEYEDLEENAILHDNNAIYFYAQGPVGWHYNSVQKFFDHQLHNFSDVAYYFLSEDNGEGKRVQLSELVSSTFTNETDEFDSYRFHELENQNLLKSGRKWYGLRFDPQQARTYSFEFKNRVKEKDIRIKTNVIARSNVSSSFETQVNDKNVQTINVPAVDYNNYVGAFANEGLSIGSFKTNDDQISINLSYKSSAGSASGWLNYITLNAKEKIVVNDQLSFRNAEFVGDAISTRYYLSGVSSSMELWDVTKHTAAAKINIESYNGKRGFTYHSNELREFVAFDKAGNLPQPEFEESVLNQNLRGMSVPDMLIVVHPLFESEARRLAAIHAKHSGLQCEVVSTYQVYNEFSSGSPDVSAIRDLARHLYKQGGKFKYLLLFGDGSYDNKTYDDKNTNFILTYQSDNSTNVQYSYVSDDFFGCLDDGEGGNILYDRMDIGIGRFPVSTIEQAKVMVDRVETYLYNSDPGSWKTEITFVGDDGDSNLHMKQANELSEQVYTDYPAFNHKKIFFDAYPKVTTTSGDRYPEVNEEVKKTIEGGTLIFNYTGHGSERQLAHENILDIPTIQQFTNINRLPVFMTATCEFSRYDDYHDTSAGEWVVLSPLGGGVALFTTTRIAWSNSNMEINRNFYKYIFQKDANGDKLRLGEVIMATKNKLGNTTNRLNFTLLGDPALQLNYPSGEILTHSINGNVDSTHTEVLKALTIATIEGEIKQEELNEPLVTMQVFDKPITVKTLGNKGAVPFEYQVYQSRIYRGQQEASGEFFQSSFVVPKDIRYNVGAGRISYYSTDANGAEAFGADNSVLIGGVSDNPPNDTEGPEIAVWLNDSSFVSGGLTGSQPVLMARLYDKNGINASGVGIGHDITLVIDDNRSLPVNLNSYYVADKNSFTSGTITYQLRPLEEGMHKLELKAWDNLNNSSVANLDFEVYIGKKLNISNALVYPNPMEVGGTMYLEFEHDAPNMILDVTCSLYSISGRLIDQFKTQQPASGTSVKPIEWRPRQLQKGLYVLQCEIRSPENQVGKFSKKILVIR</sequence>
<dbReference type="GO" id="GO:0006508">
    <property type="term" value="P:proteolysis"/>
    <property type="evidence" value="ECO:0007669"/>
    <property type="project" value="InterPro"/>
</dbReference>
<dbReference type="InterPro" id="IPR001769">
    <property type="entry name" value="Gingipain"/>
</dbReference>
<dbReference type="Gene3D" id="3.40.50.10390">
    <property type="entry name" value="Gingipain r, domain 1"/>
    <property type="match status" value="1"/>
</dbReference>
<dbReference type="SUPFAM" id="SSF52129">
    <property type="entry name" value="Caspase-like"/>
    <property type="match status" value="1"/>
</dbReference>
<protein>
    <submittedName>
        <fullName evidence="3">Type IX secretion system sortase PorU</fullName>
    </submittedName>
</protein>
<dbReference type="Pfam" id="PF01364">
    <property type="entry name" value="Peptidase_C25"/>
    <property type="match status" value="1"/>
</dbReference>
<dbReference type="InterPro" id="IPR029031">
    <property type="entry name" value="Gingipain_N_sf"/>
</dbReference>
<dbReference type="Gene3D" id="3.40.50.1460">
    <property type="match status" value="1"/>
</dbReference>
<gene>
    <name evidence="3" type="primary">porU</name>
    <name evidence="3" type="ORF">KDU71_14480</name>
</gene>
<comment type="caution">
    <text evidence="3">The sequence shown here is derived from an EMBL/GenBank/DDBJ whole genome shotgun (WGS) entry which is preliminary data.</text>
</comment>
<organism evidence="3 4">
    <name type="scientific">Carboxylicivirga sediminis</name>
    <dbReference type="NCBI Taxonomy" id="2006564"/>
    <lineage>
        <taxon>Bacteria</taxon>
        <taxon>Pseudomonadati</taxon>
        <taxon>Bacteroidota</taxon>
        <taxon>Bacteroidia</taxon>
        <taxon>Marinilabiliales</taxon>
        <taxon>Marinilabiliaceae</taxon>
        <taxon>Carboxylicivirga</taxon>
    </lineage>
</organism>
<dbReference type="RefSeq" id="WP_212191803.1">
    <property type="nucleotide sequence ID" value="NZ_JAGTAR010000022.1"/>
</dbReference>
<keyword evidence="4" id="KW-1185">Reference proteome</keyword>
<feature type="domain" description="Gingipain" evidence="2">
    <location>
        <begin position="527"/>
        <end position="890"/>
    </location>
</feature>
<dbReference type="NCBIfam" id="NF033707">
    <property type="entry name" value="T9SS_sortase"/>
    <property type="match status" value="1"/>
</dbReference>
<keyword evidence="1" id="KW-0732">Signal</keyword>